<evidence type="ECO:0000313" key="1">
    <source>
        <dbReference type="Proteomes" id="UP000887580"/>
    </source>
</evidence>
<proteinExistence type="predicted"/>
<evidence type="ECO:0000313" key="2">
    <source>
        <dbReference type="WBParaSite" id="PS1159_v2.g20500.t1"/>
    </source>
</evidence>
<reference evidence="2" key="1">
    <citation type="submission" date="2022-11" db="UniProtKB">
        <authorList>
            <consortium name="WormBaseParasite"/>
        </authorList>
    </citation>
    <scope>IDENTIFICATION</scope>
</reference>
<name>A0AC35FT02_9BILA</name>
<sequence length="256" mass="30129">MFILASFLNTVLAGGFRRMSEKDFCKFNETLKNELQELECNNLENWDKCATKIREIVQNSTDGTWGAVVIGNEKDIIDGRIDWHISSYSSEKCRLFINNQKNKMLMEVFRTGISAKDVYQDQKLWRSLQERHSSTLTATELCPHSSLRNLVSNTWVKNLPHHLRHQRHRRQIPQIQLHESARRLSTSFYDQTAHEWNVFIAKIDFNYTLSIGFEFPYYHYNAQPGYCIAKSQDGYMVIAVMSEYFNDTFNEFLFLL</sequence>
<dbReference type="Proteomes" id="UP000887580">
    <property type="component" value="Unplaced"/>
</dbReference>
<protein>
    <submittedName>
        <fullName evidence="2">Uncharacterized protein</fullName>
    </submittedName>
</protein>
<dbReference type="WBParaSite" id="PS1159_v2.g20500.t1">
    <property type="protein sequence ID" value="PS1159_v2.g20500.t1"/>
    <property type="gene ID" value="PS1159_v2.g20500"/>
</dbReference>
<accession>A0AC35FT02</accession>
<organism evidence="1 2">
    <name type="scientific">Panagrolaimus sp. PS1159</name>
    <dbReference type="NCBI Taxonomy" id="55785"/>
    <lineage>
        <taxon>Eukaryota</taxon>
        <taxon>Metazoa</taxon>
        <taxon>Ecdysozoa</taxon>
        <taxon>Nematoda</taxon>
        <taxon>Chromadorea</taxon>
        <taxon>Rhabditida</taxon>
        <taxon>Tylenchina</taxon>
        <taxon>Panagrolaimomorpha</taxon>
        <taxon>Panagrolaimoidea</taxon>
        <taxon>Panagrolaimidae</taxon>
        <taxon>Panagrolaimus</taxon>
    </lineage>
</organism>